<dbReference type="SUPFAM" id="SSF81891">
    <property type="entry name" value="Poly A polymerase C-terminal region-like"/>
    <property type="match status" value="1"/>
</dbReference>
<feature type="active site" evidence="7">
    <location>
        <position position="78"/>
    </location>
</feature>
<dbReference type="PANTHER" id="PTHR43051">
    <property type="entry name" value="POLYNUCLEOTIDE ADENYLYLTRANSFERASE FAMILY PROTEIN"/>
    <property type="match status" value="1"/>
</dbReference>
<keyword evidence="2 7" id="KW-0808">Transferase</keyword>
<keyword evidence="14" id="KW-1185">Reference proteome</keyword>
<comment type="similarity">
    <text evidence="7 8">Belongs to the tRNA nucleotidyltransferase/poly(A) polymerase family.</text>
</comment>
<reference evidence="13 14" key="1">
    <citation type="journal article" date="2018" name="Int. J. Syst. Evol. Microbiol.">
        <title>Mesosutterella multiformis gen. nov., sp. nov., a member of the family Sutterellaceae and Sutterella megalosphaeroides sp. nov., isolated from human faeces.</title>
        <authorList>
            <person name="Sakamoto M."/>
            <person name="Ikeyama N."/>
            <person name="Kunihiro T."/>
            <person name="Iino T."/>
            <person name="Yuki M."/>
            <person name="Ohkuma M."/>
        </authorList>
    </citation>
    <scope>NUCLEOTIDE SEQUENCE [LARGE SCALE GENOMIC DNA]</scope>
    <source>
        <strain evidence="13 14">6FBBBH3</strain>
    </source>
</reference>
<dbReference type="GO" id="GO:0006397">
    <property type="term" value="P:mRNA processing"/>
    <property type="evidence" value="ECO:0007669"/>
    <property type="project" value="UniProtKB-KW"/>
</dbReference>
<organism evidence="13 14">
    <name type="scientific">Sutterella megalosphaeroides</name>
    <dbReference type="NCBI Taxonomy" id="2494234"/>
    <lineage>
        <taxon>Bacteria</taxon>
        <taxon>Pseudomonadati</taxon>
        <taxon>Pseudomonadota</taxon>
        <taxon>Betaproteobacteria</taxon>
        <taxon>Burkholderiales</taxon>
        <taxon>Sutterellaceae</taxon>
        <taxon>Sutterella</taxon>
    </lineage>
</organism>
<dbReference type="RefSeq" id="WP_120176260.1">
    <property type="nucleotide sequence ID" value="NZ_AP018786.1"/>
</dbReference>
<dbReference type="GO" id="GO:0005524">
    <property type="term" value="F:ATP binding"/>
    <property type="evidence" value="ECO:0007669"/>
    <property type="project" value="UniProtKB-UniRule"/>
</dbReference>
<evidence type="ECO:0000259" key="10">
    <source>
        <dbReference type="Pfam" id="PF01743"/>
    </source>
</evidence>
<keyword evidence="1 7" id="KW-0507">mRNA processing</keyword>
<feature type="region of interest" description="Disordered" evidence="9">
    <location>
        <begin position="423"/>
        <end position="476"/>
    </location>
</feature>
<dbReference type="AlphaFoldDB" id="A0A2Z6I7Z2"/>
<evidence type="ECO:0000259" key="12">
    <source>
        <dbReference type="Pfam" id="PF12627"/>
    </source>
</evidence>
<dbReference type="EC" id="2.7.7.19" evidence="7"/>
<keyword evidence="5 7" id="KW-0694">RNA-binding</keyword>
<dbReference type="InterPro" id="IPR025866">
    <property type="entry name" value="PolyA_pol_arg_C_dom"/>
</dbReference>
<dbReference type="Pfam" id="PF12626">
    <property type="entry name" value="PolyA_pol_arg_C"/>
    <property type="match status" value="1"/>
</dbReference>
<evidence type="ECO:0000313" key="14">
    <source>
        <dbReference type="Proteomes" id="UP000271003"/>
    </source>
</evidence>
<dbReference type="GO" id="GO:1990817">
    <property type="term" value="F:poly(A) RNA polymerase activity"/>
    <property type="evidence" value="ECO:0007669"/>
    <property type="project" value="UniProtKB-UniRule"/>
</dbReference>
<feature type="domain" description="tRNA nucleotidyltransferase/poly(A) polymerase RNA and SrmB- binding" evidence="12">
    <location>
        <begin position="210"/>
        <end position="271"/>
    </location>
</feature>
<dbReference type="Proteomes" id="UP000271003">
    <property type="component" value="Chromosome"/>
</dbReference>
<dbReference type="KEGG" id="sutt:SUTMEG_04560"/>
<keyword evidence="6 7" id="KW-0804">Transcription</keyword>
<evidence type="ECO:0000256" key="4">
    <source>
        <dbReference type="ARBA" id="ARBA00022840"/>
    </source>
</evidence>
<keyword evidence="4 7" id="KW-0067">ATP-binding</keyword>
<feature type="domain" description="Polymerase A arginine-rich C-terminal" evidence="11">
    <location>
        <begin position="325"/>
        <end position="465"/>
    </location>
</feature>
<protein>
    <recommendedName>
        <fullName evidence="7">Poly(A) polymerase I</fullName>
        <shortName evidence="7">PAP I</shortName>
        <ecNumber evidence="7">2.7.7.19</ecNumber>
    </recommendedName>
</protein>
<dbReference type="Pfam" id="PF01743">
    <property type="entry name" value="PolyA_pol"/>
    <property type="match status" value="1"/>
</dbReference>
<accession>A0A2Z6I7Z2</accession>
<sequence length="476" mass="54694">MFERIIRRVRAFMGSGPDTSVVKEPRIYTKEEHGISPDLVSWEAKRTCELLHARGFRAYIVGGAVRDLLLGVKPKDFDVATDATPEQVKRAQRRAVIIGRRFRLVHVIFGREIIECSTFRALEGAGVRKDASGRVISDNVFGEMWEDAARRDFTINALYYDPATEELCDYHHGFEDIGKKRLRMIGEPAERYREDPVRMLRAVRIASKLGFEIEPQTRRPIAEMAKLLSNVPTARLVDELLKLFTCGHAVECVKALRKENLQKAVFPVLDVILSEPDGERFLMLALQRTDERIAIGKKISPSFLFGTLLWPQVIKRWRHNFEARGMSYMGALYSASQDVLATQCQQLSIQRRYQVDMHDLWMMQAKLERRTGKNPFAVINHPRYRAAYDFLLLRSLVGETETELVTWWETFAEASEEERHEMIEAAQREARQNAANQRKKASPDVQGGSPEGTTSSSKRRRRPRRRSSRNKAESAE</sequence>
<feature type="domain" description="Poly A polymerase head" evidence="10">
    <location>
        <begin position="58"/>
        <end position="183"/>
    </location>
</feature>
<dbReference type="EMBL" id="AP018786">
    <property type="protein sequence ID" value="BBF22565.1"/>
    <property type="molecule type" value="Genomic_DNA"/>
</dbReference>
<dbReference type="Gene3D" id="1.10.3090.10">
    <property type="entry name" value="cca-adding enzyme, domain 2"/>
    <property type="match status" value="1"/>
</dbReference>
<evidence type="ECO:0000256" key="5">
    <source>
        <dbReference type="ARBA" id="ARBA00022884"/>
    </source>
</evidence>
<name>A0A2Z6I7Z2_9BURK</name>
<dbReference type="InterPro" id="IPR052191">
    <property type="entry name" value="tRNA_ntf/polyA_polymerase_I"/>
</dbReference>
<proteinExistence type="inferred from homology"/>
<comment type="function">
    <text evidence="7">Adds poly(A) tail to the 3' end of many RNAs, which usually targets these RNAs for decay. Plays a significant role in the global control of gene expression, through influencing the rate of transcript degradation, and in the general RNA quality control.</text>
</comment>
<keyword evidence="3 7" id="KW-0547">Nucleotide-binding</keyword>
<evidence type="ECO:0000256" key="2">
    <source>
        <dbReference type="ARBA" id="ARBA00022679"/>
    </source>
</evidence>
<evidence type="ECO:0000256" key="3">
    <source>
        <dbReference type="ARBA" id="ARBA00022741"/>
    </source>
</evidence>
<evidence type="ECO:0000256" key="8">
    <source>
        <dbReference type="RuleBase" id="RU003953"/>
    </source>
</evidence>
<dbReference type="CDD" id="cd05398">
    <property type="entry name" value="NT_ClassII-CCAase"/>
    <property type="match status" value="1"/>
</dbReference>
<feature type="active site" evidence="7">
    <location>
        <position position="76"/>
    </location>
</feature>
<dbReference type="HAMAP" id="MF_00957">
    <property type="entry name" value="PolyA_pol"/>
    <property type="match status" value="1"/>
</dbReference>
<dbReference type="OrthoDB" id="9805698at2"/>
<dbReference type="InterPro" id="IPR002646">
    <property type="entry name" value="PolA_pol_head_dom"/>
</dbReference>
<dbReference type="InterPro" id="IPR032828">
    <property type="entry name" value="PolyA_RNA-bd"/>
</dbReference>
<dbReference type="InterPro" id="IPR043519">
    <property type="entry name" value="NT_sf"/>
</dbReference>
<comment type="catalytic activity">
    <reaction evidence="7">
        <text>RNA(n) + ATP = RNA(n)-3'-adenine ribonucleotide + diphosphate</text>
        <dbReference type="Rhea" id="RHEA:11332"/>
        <dbReference type="Rhea" id="RHEA-COMP:14527"/>
        <dbReference type="Rhea" id="RHEA-COMP:17347"/>
        <dbReference type="ChEBI" id="CHEBI:30616"/>
        <dbReference type="ChEBI" id="CHEBI:33019"/>
        <dbReference type="ChEBI" id="CHEBI:140395"/>
        <dbReference type="ChEBI" id="CHEBI:173115"/>
        <dbReference type="EC" id="2.7.7.19"/>
    </reaction>
</comment>
<gene>
    <name evidence="7 13" type="primary">pcnB</name>
    <name evidence="13" type="ORF">SUTMEG_04560</name>
</gene>
<dbReference type="SUPFAM" id="SSF81301">
    <property type="entry name" value="Nucleotidyltransferase"/>
    <property type="match status" value="1"/>
</dbReference>
<dbReference type="InterPro" id="IPR010206">
    <property type="entry name" value="PolA_pol_I"/>
</dbReference>
<feature type="active site" evidence="7">
    <location>
        <position position="152"/>
    </location>
</feature>
<evidence type="ECO:0000256" key="9">
    <source>
        <dbReference type="SAM" id="MobiDB-lite"/>
    </source>
</evidence>
<evidence type="ECO:0000313" key="13">
    <source>
        <dbReference type="EMBL" id="BBF22565.1"/>
    </source>
</evidence>
<evidence type="ECO:0000256" key="1">
    <source>
        <dbReference type="ARBA" id="ARBA00022664"/>
    </source>
</evidence>
<evidence type="ECO:0000259" key="11">
    <source>
        <dbReference type="Pfam" id="PF12626"/>
    </source>
</evidence>
<feature type="compositionally biased region" description="Basic residues" evidence="9">
    <location>
        <begin position="457"/>
        <end position="469"/>
    </location>
</feature>
<dbReference type="GO" id="GO:0003723">
    <property type="term" value="F:RNA binding"/>
    <property type="evidence" value="ECO:0007669"/>
    <property type="project" value="UniProtKB-UniRule"/>
</dbReference>
<dbReference type="NCBIfam" id="TIGR01942">
    <property type="entry name" value="pcnB"/>
    <property type="match status" value="1"/>
</dbReference>
<dbReference type="PANTHER" id="PTHR43051:SF1">
    <property type="entry name" value="POLYNUCLEOTIDE ADENYLYLTRANSFERASE FAMILY PROTEIN"/>
    <property type="match status" value="1"/>
</dbReference>
<dbReference type="GO" id="GO:0043633">
    <property type="term" value="P:polyadenylation-dependent RNA catabolic process"/>
    <property type="evidence" value="ECO:0007669"/>
    <property type="project" value="InterPro"/>
</dbReference>
<evidence type="ECO:0000256" key="6">
    <source>
        <dbReference type="ARBA" id="ARBA00023163"/>
    </source>
</evidence>
<dbReference type="Pfam" id="PF12627">
    <property type="entry name" value="PolyA_pol_RNAbd"/>
    <property type="match status" value="1"/>
</dbReference>
<evidence type="ECO:0000256" key="7">
    <source>
        <dbReference type="HAMAP-Rule" id="MF_00957"/>
    </source>
</evidence>
<dbReference type="Gene3D" id="3.30.460.10">
    <property type="entry name" value="Beta Polymerase, domain 2"/>
    <property type="match status" value="1"/>
</dbReference>